<protein>
    <submittedName>
        <fullName evidence="1">Uncharacterized protein</fullName>
    </submittedName>
</protein>
<comment type="caution">
    <text evidence="1">The sequence shown here is derived from an EMBL/GenBank/DDBJ whole genome shotgun (WGS) entry which is preliminary data.</text>
</comment>
<organism evidence="1 2">
    <name type="scientific">Vaccinium darrowii</name>
    <dbReference type="NCBI Taxonomy" id="229202"/>
    <lineage>
        <taxon>Eukaryota</taxon>
        <taxon>Viridiplantae</taxon>
        <taxon>Streptophyta</taxon>
        <taxon>Embryophyta</taxon>
        <taxon>Tracheophyta</taxon>
        <taxon>Spermatophyta</taxon>
        <taxon>Magnoliopsida</taxon>
        <taxon>eudicotyledons</taxon>
        <taxon>Gunneridae</taxon>
        <taxon>Pentapetalae</taxon>
        <taxon>asterids</taxon>
        <taxon>Ericales</taxon>
        <taxon>Ericaceae</taxon>
        <taxon>Vaccinioideae</taxon>
        <taxon>Vaccinieae</taxon>
        <taxon>Vaccinium</taxon>
    </lineage>
</organism>
<evidence type="ECO:0000313" key="1">
    <source>
        <dbReference type="EMBL" id="KAH7836500.1"/>
    </source>
</evidence>
<keyword evidence="2" id="KW-1185">Reference proteome</keyword>
<dbReference type="EMBL" id="CM037156">
    <property type="protein sequence ID" value="KAH7836500.1"/>
    <property type="molecule type" value="Genomic_DNA"/>
</dbReference>
<proteinExistence type="predicted"/>
<reference evidence="1 2" key="1">
    <citation type="journal article" date="2021" name="Hortic Res">
        <title>High-quality reference genome and annotation aids understanding of berry development for evergreen blueberry (Vaccinium darrowii).</title>
        <authorList>
            <person name="Yu J."/>
            <person name="Hulse-Kemp A.M."/>
            <person name="Babiker E."/>
            <person name="Staton M."/>
        </authorList>
    </citation>
    <scope>NUCLEOTIDE SEQUENCE [LARGE SCALE GENOMIC DNA]</scope>
    <source>
        <strain evidence="2">cv. NJ 8807/NJ 8810</strain>
        <tissue evidence="1">Young leaf</tissue>
    </source>
</reference>
<name>A0ACB7X790_9ERIC</name>
<dbReference type="Proteomes" id="UP000828048">
    <property type="component" value="Chromosome 6"/>
</dbReference>
<sequence>MGKYMRKAKITGDVAVMEILSQSQSSLGVRTRAKTHALQTLQSTTNTQPPNNPETSYLQLRNRRLEKILVNDAKKHQSPPPRKNGCGLNPNPSFSPNPNSDSPNRCFKSEERVISDFTKRACNEIEAEDVNDLGLEPSFGENCLDFESRERSTRESTPCSLIRASDTMGTPGSTTRRTPSSMAANRRIQNVVQRNIPTTHEMEEFFALAEQQQQRLFTEKYNFDVVNDLPLSGRYEWKVLSQSVGLSGILTGMSVAMEFVYLQSIVRPLFELVVVKAACSVKSSVSF</sequence>
<evidence type="ECO:0000313" key="2">
    <source>
        <dbReference type="Proteomes" id="UP000828048"/>
    </source>
</evidence>
<gene>
    <name evidence="1" type="ORF">Vadar_002128</name>
</gene>
<accession>A0ACB7X790</accession>